<dbReference type="EMBL" id="JAZDQT010000002">
    <property type="protein sequence ID" value="MEE1946420.1"/>
    <property type="molecule type" value="Genomic_DNA"/>
</dbReference>
<dbReference type="SUPFAM" id="SSF101908">
    <property type="entry name" value="Putative isomerase YbhE"/>
    <property type="match status" value="1"/>
</dbReference>
<sequence>MKATYLFLILLFSYTHLSGQYKIEQAIYRYPGKIDFKDKNGERLLFKGNDNTLYVYSKYTSNDSQSSFRVVKLNLDIDQAVDSFDLPPLSSQFYITDIIPGKNRTLFLSHNRLVYQDRDGQTGTVLREKVDFRSGILLNESLALLYELYNHHPKDGSSGLCLNLYDMKSNKIVRSKVFQFPGTFLGNLTINWVTNDDRFIYAFAGLSGRVFKFDLNLNFISEKDTKLFENETKLKNYFYEQKMDSLVATERRELAHKLSENDTALVKLNYTSTIYSKDFVVNTSNEVRSQYDFIEKVFKTNDNRDEVLLTVSRPGYGWEFRDVYIYNLKTNAISLKFSKWRTGKAKEIKIPEDYFPVYLSNDELIAPYFYKSRIYNKVDRNMRLYKSGLADSLNAMQYEDIIRNGYTFQLVEYTY</sequence>
<gene>
    <name evidence="1" type="ORF">VRU48_14950</name>
</gene>
<dbReference type="RefSeq" id="WP_330108720.1">
    <property type="nucleotide sequence ID" value="NZ_JAZDQT010000002.1"/>
</dbReference>
<keyword evidence="2" id="KW-1185">Reference proteome</keyword>
<evidence type="ECO:0008006" key="3">
    <source>
        <dbReference type="Google" id="ProtNLM"/>
    </source>
</evidence>
<evidence type="ECO:0000313" key="2">
    <source>
        <dbReference type="Proteomes" id="UP001336835"/>
    </source>
</evidence>
<accession>A0ABU7IAB4</accession>
<proteinExistence type="predicted"/>
<organism evidence="1 2">
    <name type="scientific">Pedobacter albus</name>
    <dbReference type="NCBI Taxonomy" id="3113905"/>
    <lineage>
        <taxon>Bacteria</taxon>
        <taxon>Pseudomonadati</taxon>
        <taxon>Bacteroidota</taxon>
        <taxon>Sphingobacteriia</taxon>
        <taxon>Sphingobacteriales</taxon>
        <taxon>Sphingobacteriaceae</taxon>
        <taxon>Pedobacter</taxon>
    </lineage>
</organism>
<name>A0ABU7IAB4_9SPHI</name>
<reference evidence="1 2" key="1">
    <citation type="submission" date="2024-01" db="EMBL/GenBank/DDBJ databases">
        <title>Pedobacter sp. nov., isolated from fresh soil.</title>
        <authorList>
            <person name="Le N.T.T."/>
        </authorList>
    </citation>
    <scope>NUCLEOTIDE SEQUENCE [LARGE SCALE GENOMIC DNA]</scope>
    <source>
        <strain evidence="1 2">KR3-3</strain>
    </source>
</reference>
<comment type="caution">
    <text evidence="1">The sequence shown here is derived from an EMBL/GenBank/DDBJ whole genome shotgun (WGS) entry which is preliminary data.</text>
</comment>
<evidence type="ECO:0000313" key="1">
    <source>
        <dbReference type="EMBL" id="MEE1946420.1"/>
    </source>
</evidence>
<dbReference type="Proteomes" id="UP001336835">
    <property type="component" value="Unassembled WGS sequence"/>
</dbReference>
<protein>
    <recommendedName>
        <fullName evidence="3">6-bladed beta-propeller</fullName>
    </recommendedName>
</protein>